<gene>
    <name evidence="1" type="ORF">CLUMA_CG016642</name>
</gene>
<evidence type="ECO:0000313" key="2">
    <source>
        <dbReference type="Proteomes" id="UP000183832"/>
    </source>
</evidence>
<sequence>MELNGLEVVIASLYVWKIVKSTTEPYDKNSKDYSVVSQLRQSVDLHSYKHNFYERKLALFIGLWYFITITLSMSPEQSAALEKKESKNKIWVAQMFVRLILCGHSLAIPITQFPRLSCHAKAHHVEELKINSLKLCKKKRKNLFMFRKCLNDLPLLHSKNNLSICVQFKRYRILSLTNQSIKGLPPILLISSIYGILIDDARLNHFTASSH</sequence>
<organism evidence="1 2">
    <name type="scientific">Clunio marinus</name>
    <dbReference type="NCBI Taxonomy" id="568069"/>
    <lineage>
        <taxon>Eukaryota</taxon>
        <taxon>Metazoa</taxon>
        <taxon>Ecdysozoa</taxon>
        <taxon>Arthropoda</taxon>
        <taxon>Hexapoda</taxon>
        <taxon>Insecta</taxon>
        <taxon>Pterygota</taxon>
        <taxon>Neoptera</taxon>
        <taxon>Endopterygota</taxon>
        <taxon>Diptera</taxon>
        <taxon>Nematocera</taxon>
        <taxon>Chironomoidea</taxon>
        <taxon>Chironomidae</taxon>
        <taxon>Clunio</taxon>
    </lineage>
</organism>
<dbReference type="EMBL" id="CVRI01000059">
    <property type="protein sequence ID" value="CRL03472.1"/>
    <property type="molecule type" value="Genomic_DNA"/>
</dbReference>
<accession>A0A1J1ITN6</accession>
<name>A0A1J1ITN6_9DIPT</name>
<dbReference type="AlphaFoldDB" id="A0A1J1ITN6"/>
<dbReference type="Proteomes" id="UP000183832">
    <property type="component" value="Unassembled WGS sequence"/>
</dbReference>
<evidence type="ECO:0000313" key="1">
    <source>
        <dbReference type="EMBL" id="CRL03472.1"/>
    </source>
</evidence>
<reference evidence="1 2" key="1">
    <citation type="submission" date="2015-04" db="EMBL/GenBank/DDBJ databases">
        <authorList>
            <person name="Syromyatnikov M.Y."/>
            <person name="Popov V.N."/>
        </authorList>
    </citation>
    <scope>NUCLEOTIDE SEQUENCE [LARGE SCALE GENOMIC DNA]</scope>
</reference>
<keyword evidence="2" id="KW-1185">Reference proteome</keyword>
<proteinExistence type="predicted"/>
<protein>
    <submittedName>
        <fullName evidence="1">CLUMA_CG016642, isoform A</fullName>
    </submittedName>
</protein>